<evidence type="ECO:0000256" key="1">
    <source>
        <dbReference type="SAM" id="Phobius"/>
    </source>
</evidence>
<organism evidence="2 3">
    <name type="scientific">Moraxella bovis</name>
    <dbReference type="NCBI Taxonomy" id="476"/>
    <lineage>
        <taxon>Bacteria</taxon>
        <taxon>Pseudomonadati</taxon>
        <taxon>Pseudomonadota</taxon>
        <taxon>Gammaproteobacteria</taxon>
        <taxon>Moraxellales</taxon>
        <taxon>Moraxellaceae</taxon>
        <taxon>Moraxella</taxon>
    </lineage>
</organism>
<keyword evidence="1" id="KW-0812">Transmembrane</keyword>
<keyword evidence="1" id="KW-0472">Membrane</keyword>
<evidence type="ECO:0000313" key="3">
    <source>
        <dbReference type="Proteomes" id="UP000254133"/>
    </source>
</evidence>
<name>A0A378PNH2_MORBO</name>
<evidence type="ECO:0000313" key="2">
    <source>
        <dbReference type="EMBL" id="STY90068.1"/>
    </source>
</evidence>
<sequence>MDIDQLMYQAVSKNNDTNELKGFIQSQGARQSANEHLVPEQLFDDPNTKEKEVEGVSAVKAIQIAQEQGQTVYTITQENYSQIIPKLSLSSGVMTDIRDNVAVGRTVTVHEKTIHYKGWKGSGYIIIDPHTGSGAYLIDGGANGGYLTGDNASIISTLALAYTDSKTFLREKPWFSKSLLEKYKFSQVSKYIGLGGLLLNLAYIASKDDLSTNQKYFQVFTNMLGYALIANIGNAIMLATPLSIGIALSVVMALIISTSIILINDLYGFNIRIYRNKYNISSVLYNKEIVV</sequence>
<feature type="transmembrane region" description="Helical" evidence="1">
    <location>
        <begin position="244"/>
        <end position="267"/>
    </location>
</feature>
<dbReference type="RefSeq" id="WP_220271807.1">
    <property type="nucleotide sequence ID" value="NZ_UGPZ01000002.1"/>
</dbReference>
<proteinExistence type="predicted"/>
<feature type="transmembrane region" description="Helical" evidence="1">
    <location>
        <begin position="217"/>
        <end position="238"/>
    </location>
</feature>
<reference evidence="2 3" key="1">
    <citation type="submission" date="2018-06" db="EMBL/GenBank/DDBJ databases">
        <authorList>
            <consortium name="Pathogen Informatics"/>
            <person name="Doyle S."/>
        </authorList>
    </citation>
    <scope>NUCLEOTIDE SEQUENCE [LARGE SCALE GENOMIC DNA]</scope>
    <source>
        <strain evidence="2 3">NCTC9426</strain>
    </source>
</reference>
<accession>A0A378PNH2</accession>
<dbReference type="Proteomes" id="UP000254133">
    <property type="component" value="Unassembled WGS sequence"/>
</dbReference>
<dbReference type="EMBL" id="UGPZ01000002">
    <property type="protein sequence ID" value="STY90068.1"/>
    <property type="molecule type" value="Genomic_DNA"/>
</dbReference>
<dbReference type="AlphaFoldDB" id="A0A378PNH2"/>
<gene>
    <name evidence="2" type="ORF">NCTC9426_00072</name>
</gene>
<keyword evidence="1" id="KW-1133">Transmembrane helix</keyword>
<protein>
    <submittedName>
        <fullName evidence="2">Uncharacterized protein</fullName>
    </submittedName>
</protein>